<dbReference type="InterPro" id="IPR039498">
    <property type="entry name" value="NTP_transf_5"/>
</dbReference>
<dbReference type="AlphaFoldDB" id="A0A8J4H521"/>
<dbReference type="Proteomes" id="UP000677918">
    <property type="component" value="Unassembled WGS sequence"/>
</dbReference>
<reference evidence="1" key="1">
    <citation type="submission" date="2021-04" db="EMBL/GenBank/DDBJ databases">
        <title>Draft genome sequence of Xylanibacillus composti strain K13.</title>
        <authorList>
            <person name="Uke A."/>
            <person name="Chhe C."/>
            <person name="Baramee S."/>
            <person name="Kosugi A."/>
        </authorList>
    </citation>
    <scope>NUCLEOTIDE SEQUENCE</scope>
    <source>
        <strain evidence="1">K13</strain>
    </source>
</reference>
<dbReference type="RefSeq" id="WP_213412561.1">
    <property type="nucleotide sequence ID" value="NZ_BOVK01000032.1"/>
</dbReference>
<evidence type="ECO:0000313" key="2">
    <source>
        <dbReference type="Proteomes" id="UP000677918"/>
    </source>
</evidence>
<comment type="caution">
    <text evidence="1">The sequence shown here is derived from an EMBL/GenBank/DDBJ whole genome shotgun (WGS) entry which is preliminary data.</text>
</comment>
<dbReference type="EMBL" id="BOVK01000032">
    <property type="protein sequence ID" value="GIQ69776.1"/>
    <property type="molecule type" value="Genomic_DNA"/>
</dbReference>
<gene>
    <name evidence="1" type="ORF">XYCOK13_26000</name>
</gene>
<name>A0A8J4H521_9BACL</name>
<evidence type="ECO:0000313" key="1">
    <source>
        <dbReference type="EMBL" id="GIQ69776.1"/>
    </source>
</evidence>
<proteinExistence type="predicted"/>
<keyword evidence="2" id="KW-1185">Reference proteome</keyword>
<organism evidence="1 2">
    <name type="scientific">Xylanibacillus composti</name>
    <dbReference type="NCBI Taxonomy" id="1572762"/>
    <lineage>
        <taxon>Bacteria</taxon>
        <taxon>Bacillati</taxon>
        <taxon>Bacillota</taxon>
        <taxon>Bacilli</taxon>
        <taxon>Bacillales</taxon>
        <taxon>Paenibacillaceae</taxon>
        <taxon>Xylanibacillus</taxon>
    </lineage>
</organism>
<sequence length="378" mass="44586">MVKTVDLDACSKELAFLFAILGFENNPGRLEQLMRNEQELDWEQFLVLVDHHRVYPVVYATLKKIEHHIVPPHILSALHTRYSQNTFRMLYLTGEMERISRALSDAGVHLLMMKGPVLAHKLYGDLSLRTSKDLDVLVPPHMAEAADHVLTSQGYVSLENKKKKDRKKDHHLTYRHVQSNAEIELHWRLNRETGREPDFSELWSRRQKSAITTFPVYCLGDEDLFFYLLTHGARHGWFRLRWLDDLDHMLKHDLDWREINDRLHEFKFTHLKDHTLLLASRLLGTPIKHAERLKEDKRSVMLANLALQSISGENVSKYRYTIKSPRQKVKHVLELFVPKARDKEMLALPESLSILYFPLRPVLWFCRRCKQWFLTKSN</sequence>
<dbReference type="Gene3D" id="3.30.460.40">
    <property type="match status" value="1"/>
</dbReference>
<protein>
    <submittedName>
        <fullName evidence="1">Uncharacterized protein</fullName>
    </submittedName>
</protein>
<accession>A0A8J4H521</accession>
<dbReference type="Pfam" id="PF14907">
    <property type="entry name" value="NTP_transf_5"/>
    <property type="match status" value="1"/>
</dbReference>